<evidence type="ECO:0000256" key="3">
    <source>
        <dbReference type="ARBA" id="ARBA00023082"/>
    </source>
</evidence>
<evidence type="ECO:0000259" key="5">
    <source>
        <dbReference type="Pfam" id="PF08281"/>
    </source>
</evidence>
<comment type="caution">
    <text evidence="6">The sequence shown here is derived from an EMBL/GenBank/DDBJ whole genome shotgun (WGS) entry which is preliminary data.</text>
</comment>
<dbReference type="PANTHER" id="PTHR43133">
    <property type="entry name" value="RNA POLYMERASE ECF-TYPE SIGMA FACTO"/>
    <property type="match status" value="1"/>
</dbReference>
<dbReference type="InterPro" id="IPR013325">
    <property type="entry name" value="RNA_pol_sigma_r2"/>
</dbReference>
<reference evidence="6 7" key="1">
    <citation type="submission" date="2015-04" db="EMBL/GenBank/DDBJ databases">
        <title>Complete genome of flavobacterium.</title>
        <authorList>
            <person name="Kwon Y.M."/>
            <person name="Kim S.-J."/>
        </authorList>
    </citation>
    <scope>NUCLEOTIDE SEQUENCE [LARGE SCALE GENOMIC DNA]</scope>
    <source>
        <strain evidence="6 7">DK169</strain>
    </source>
</reference>
<dbReference type="Gene3D" id="1.10.1740.10">
    <property type="match status" value="1"/>
</dbReference>
<accession>A0A0Q0XFU2</accession>
<dbReference type="Gene3D" id="1.10.10.10">
    <property type="entry name" value="Winged helix-like DNA-binding domain superfamily/Winged helix DNA-binding domain"/>
    <property type="match status" value="1"/>
</dbReference>
<dbReference type="InterPro" id="IPR013249">
    <property type="entry name" value="RNA_pol_sigma70_r4_t2"/>
</dbReference>
<dbReference type="EMBL" id="LCTZ01000002">
    <property type="protein sequence ID" value="KQC29976.1"/>
    <property type="molecule type" value="Genomic_DNA"/>
</dbReference>
<evidence type="ECO:0000256" key="1">
    <source>
        <dbReference type="ARBA" id="ARBA00010641"/>
    </source>
</evidence>
<keyword evidence="2" id="KW-0805">Transcription regulation</keyword>
<proteinExistence type="inferred from homology"/>
<evidence type="ECO:0000256" key="4">
    <source>
        <dbReference type="ARBA" id="ARBA00023163"/>
    </source>
</evidence>
<keyword evidence="4" id="KW-0804">Transcription</keyword>
<dbReference type="Proteomes" id="UP000050827">
    <property type="component" value="Unassembled WGS sequence"/>
</dbReference>
<dbReference type="PANTHER" id="PTHR43133:SF46">
    <property type="entry name" value="RNA POLYMERASE SIGMA-70 FACTOR ECF SUBFAMILY"/>
    <property type="match status" value="1"/>
</dbReference>
<dbReference type="InterPro" id="IPR039425">
    <property type="entry name" value="RNA_pol_sigma-70-like"/>
</dbReference>
<organism evidence="6 7">
    <name type="scientific">Flagellimonas eckloniae</name>
    <dbReference type="NCBI Taxonomy" id="346185"/>
    <lineage>
        <taxon>Bacteria</taxon>
        <taxon>Pseudomonadati</taxon>
        <taxon>Bacteroidota</taxon>
        <taxon>Flavobacteriia</taxon>
        <taxon>Flavobacteriales</taxon>
        <taxon>Flavobacteriaceae</taxon>
        <taxon>Flagellimonas</taxon>
    </lineage>
</organism>
<dbReference type="Pfam" id="PF08281">
    <property type="entry name" value="Sigma70_r4_2"/>
    <property type="match status" value="1"/>
</dbReference>
<evidence type="ECO:0000256" key="2">
    <source>
        <dbReference type="ARBA" id="ARBA00023015"/>
    </source>
</evidence>
<dbReference type="STRING" id="346185.AAY42_08875"/>
<evidence type="ECO:0000313" key="7">
    <source>
        <dbReference type="Proteomes" id="UP000050827"/>
    </source>
</evidence>
<feature type="domain" description="RNA polymerase sigma factor 70 region 4 type 2" evidence="5">
    <location>
        <begin position="162"/>
        <end position="213"/>
    </location>
</feature>
<dbReference type="OrthoDB" id="9150024at2"/>
<dbReference type="RefSeq" id="WP_055394323.1">
    <property type="nucleotide sequence ID" value="NZ_LCTZ01000002.1"/>
</dbReference>
<dbReference type="InterPro" id="IPR036388">
    <property type="entry name" value="WH-like_DNA-bd_sf"/>
</dbReference>
<dbReference type="PATRIC" id="fig|1547436.3.peg.1829"/>
<dbReference type="GO" id="GO:0003677">
    <property type="term" value="F:DNA binding"/>
    <property type="evidence" value="ECO:0007669"/>
    <property type="project" value="InterPro"/>
</dbReference>
<dbReference type="SUPFAM" id="SSF88659">
    <property type="entry name" value="Sigma3 and sigma4 domains of RNA polymerase sigma factors"/>
    <property type="match status" value="1"/>
</dbReference>
<dbReference type="NCBIfam" id="TIGR02937">
    <property type="entry name" value="sigma70-ECF"/>
    <property type="match status" value="1"/>
</dbReference>
<gene>
    <name evidence="6" type="ORF">AAY42_08875</name>
</gene>
<keyword evidence="3" id="KW-0731">Sigma factor</keyword>
<comment type="similarity">
    <text evidence="1">Belongs to the sigma-70 factor family. ECF subfamily.</text>
</comment>
<sequence length="214" mass="25077">MQKDSELALASDTNFSIPEKLDELVSEIGKNKMFVVKSSETIIWENLKNGDETALGELYKLHIDALFSYGIVHSQDRGYVMDCIHDLFVDLYKYRKSLSKTDNVKYYLFKSLKRKINKKYHRKIIPVSMEYDFLLNDTLKNYTKSHEEEIINDERSSEKSAMLSNALNTLTKKQRKGLYLRFNQQRTYEEISEIMGVSVQSARTTIYRALKTLR</sequence>
<protein>
    <recommendedName>
        <fullName evidence="5">RNA polymerase sigma factor 70 region 4 type 2 domain-containing protein</fullName>
    </recommendedName>
</protein>
<keyword evidence="7" id="KW-1185">Reference proteome</keyword>
<evidence type="ECO:0000313" key="6">
    <source>
        <dbReference type="EMBL" id="KQC29976.1"/>
    </source>
</evidence>
<dbReference type="InterPro" id="IPR014284">
    <property type="entry name" value="RNA_pol_sigma-70_dom"/>
</dbReference>
<dbReference type="AlphaFoldDB" id="A0A0Q0XFU2"/>
<dbReference type="GO" id="GO:0016987">
    <property type="term" value="F:sigma factor activity"/>
    <property type="evidence" value="ECO:0007669"/>
    <property type="project" value="UniProtKB-KW"/>
</dbReference>
<dbReference type="InterPro" id="IPR013324">
    <property type="entry name" value="RNA_pol_sigma_r3/r4-like"/>
</dbReference>
<name>A0A0Q0XFU2_9FLAO</name>
<dbReference type="GO" id="GO:0006352">
    <property type="term" value="P:DNA-templated transcription initiation"/>
    <property type="evidence" value="ECO:0007669"/>
    <property type="project" value="InterPro"/>
</dbReference>
<dbReference type="CDD" id="cd06171">
    <property type="entry name" value="Sigma70_r4"/>
    <property type="match status" value="1"/>
</dbReference>
<dbReference type="SUPFAM" id="SSF88946">
    <property type="entry name" value="Sigma2 domain of RNA polymerase sigma factors"/>
    <property type="match status" value="1"/>
</dbReference>